<comment type="caution">
    <text evidence="1">The sequence shown here is derived from an EMBL/GenBank/DDBJ whole genome shotgun (WGS) entry which is preliminary data.</text>
</comment>
<gene>
    <name evidence="1" type="ORF">S03H2_33453</name>
</gene>
<dbReference type="InterPro" id="IPR036291">
    <property type="entry name" value="NAD(P)-bd_dom_sf"/>
</dbReference>
<dbReference type="SUPFAM" id="SSF51735">
    <property type="entry name" value="NAD(P)-binding Rossmann-fold domains"/>
    <property type="match status" value="1"/>
</dbReference>
<protein>
    <recommendedName>
        <fullName evidence="2">NAD(P)-binding domain-containing protein</fullName>
    </recommendedName>
</protein>
<proteinExistence type="predicted"/>
<accession>X1FSA1</accession>
<reference evidence="1" key="1">
    <citation type="journal article" date="2014" name="Front. Microbiol.">
        <title>High frequency of phylogenetically diverse reductive dehalogenase-homologous genes in deep subseafloor sedimentary metagenomes.</title>
        <authorList>
            <person name="Kawai M."/>
            <person name="Futagami T."/>
            <person name="Toyoda A."/>
            <person name="Takaki Y."/>
            <person name="Nishi S."/>
            <person name="Hori S."/>
            <person name="Arai W."/>
            <person name="Tsubouchi T."/>
            <person name="Morono Y."/>
            <person name="Uchiyama I."/>
            <person name="Ito T."/>
            <person name="Fujiyama A."/>
            <person name="Inagaki F."/>
            <person name="Takami H."/>
        </authorList>
    </citation>
    <scope>NUCLEOTIDE SEQUENCE</scope>
    <source>
        <strain evidence="1">Expedition CK06-06</strain>
    </source>
</reference>
<evidence type="ECO:0000313" key="1">
    <source>
        <dbReference type="EMBL" id="GAH48536.1"/>
    </source>
</evidence>
<sequence>TLIEEDYYPSTYNIATGWVYDQEQIVLKVLEHFPDIEPKYVEAELPPQIQRQTMKMTKWHWKPKWNFDEAIAKTVMTFKEYEEDWK</sequence>
<dbReference type="EMBL" id="BARU01020359">
    <property type="protein sequence ID" value="GAH48536.1"/>
    <property type="molecule type" value="Genomic_DNA"/>
</dbReference>
<feature type="non-terminal residue" evidence="1">
    <location>
        <position position="1"/>
    </location>
</feature>
<evidence type="ECO:0008006" key="2">
    <source>
        <dbReference type="Google" id="ProtNLM"/>
    </source>
</evidence>
<organism evidence="1">
    <name type="scientific">marine sediment metagenome</name>
    <dbReference type="NCBI Taxonomy" id="412755"/>
    <lineage>
        <taxon>unclassified sequences</taxon>
        <taxon>metagenomes</taxon>
        <taxon>ecological metagenomes</taxon>
    </lineage>
</organism>
<dbReference type="AlphaFoldDB" id="X1FSA1"/>
<name>X1FSA1_9ZZZZ</name>